<name>A0A0N4ZPX2_PARTI</name>
<dbReference type="InterPro" id="IPR016024">
    <property type="entry name" value="ARM-type_fold"/>
</dbReference>
<feature type="repeat" description="Pumilio" evidence="4">
    <location>
        <begin position="287"/>
        <end position="323"/>
    </location>
</feature>
<protein>
    <submittedName>
        <fullName evidence="8">PUM-HD domain-containing protein</fullName>
    </submittedName>
</protein>
<feature type="repeat" description="Pumilio" evidence="4">
    <location>
        <begin position="512"/>
        <end position="549"/>
    </location>
</feature>
<dbReference type="Proteomes" id="UP000038045">
    <property type="component" value="Unplaced"/>
</dbReference>
<evidence type="ECO:0000259" key="6">
    <source>
        <dbReference type="PROSITE" id="PS50303"/>
    </source>
</evidence>
<dbReference type="InterPro" id="IPR033133">
    <property type="entry name" value="PUM-HD"/>
</dbReference>
<feature type="repeat" description="Pumilio" evidence="4">
    <location>
        <begin position="324"/>
        <end position="359"/>
    </location>
</feature>
<evidence type="ECO:0000256" key="2">
    <source>
        <dbReference type="ARBA" id="ARBA00022737"/>
    </source>
</evidence>
<proteinExistence type="predicted"/>
<feature type="repeat" description="Pumilio" evidence="4">
    <location>
        <begin position="252"/>
        <end position="286"/>
    </location>
</feature>
<evidence type="ECO:0000256" key="1">
    <source>
        <dbReference type="ARBA" id="ARBA00022473"/>
    </source>
</evidence>
<dbReference type="WBParaSite" id="PTRK_0001057900.1">
    <property type="protein sequence ID" value="PTRK_0001057900.1"/>
    <property type="gene ID" value="PTRK_0001057900"/>
</dbReference>
<feature type="repeat" description="Pumilio" evidence="4">
    <location>
        <begin position="437"/>
        <end position="473"/>
    </location>
</feature>
<evidence type="ECO:0000256" key="4">
    <source>
        <dbReference type="PROSITE-ProRule" id="PRU00317"/>
    </source>
</evidence>
<dbReference type="PROSITE" id="PS50302">
    <property type="entry name" value="PUM"/>
    <property type="match status" value="7"/>
</dbReference>
<dbReference type="GO" id="GO:0003730">
    <property type="term" value="F:mRNA 3'-UTR binding"/>
    <property type="evidence" value="ECO:0007669"/>
    <property type="project" value="TreeGrafter"/>
</dbReference>
<dbReference type="PANTHER" id="PTHR12537:SF12">
    <property type="entry name" value="MATERNAL PROTEIN PUMILIO"/>
    <property type="match status" value="1"/>
</dbReference>
<feature type="repeat" description="Pumilio" evidence="4">
    <location>
        <begin position="360"/>
        <end position="395"/>
    </location>
</feature>
<evidence type="ECO:0000313" key="8">
    <source>
        <dbReference type="WBParaSite" id="PTRK_0001057900.1"/>
    </source>
</evidence>
<dbReference type="GO" id="GO:0005737">
    <property type="term" value="C:cytoplasm"/>
    <property type="evidence" value="ECO:0007669"/>
    <property type="project" value="TreeGrafter"/>
</dbReference>
<feature type="domain" description="PUM-HD" evidence="6">
    <location>
        <begin position="232"/>
        <end position="575"/>
    </location>
</feature>
<evidence type="ECO:0000313" key="7">
    <source>
        <dbReference type="Proteomes" id="UP000038045"/>
    </source>
</evidence>
<dbReference type="SMART" id="SM00025">
    <property type="entry name" value="Pumilio"/>
    <property type="match status" value="8"/>
</dbReference>
<feature type="compositionally biased region" description="Polar residues" evidence="5">
    <location>
        <begin position="30"/>
        <end position="42"/>
    </location>
</feature>
<dbReference type="InterPro" id="IPR001313">
    <property type="entry name" value="Pumilio_RNA-bd_rpt"/>
</dbReference>
<dbReference type="PANTHER" id="PTHR12537">
    <property type="entry name" value="RNA BINDING PROTEIN PUMILIO-RELATED"/>
    <property type="match status" value="1"/>
</dbReference>
<dbReference type="Gene3D" id="1.25.10.10">
    <property type="entry name" value="Leucine-rich Repeat Variant"/>
    <property type="match status" value="1"/>
</dbReference>
<reference evidence="8" key="1">
    <citation type="submission" date="2017-02" db="UniProtKB">
        <authorList>
            <consortium name="WormBaseParasite"/>
        </authorList>
    </citation>
    <scope>IDENTIFICATION</scope>
</reference>
<dbReference type="InterPro" id="IPR011989">
    <property type="entry name" value="ARM-like"/>
</dbReference>
<keyword evidence="1" id="KW-0217">Developmental protein</keyword>
<dbReference type="AlphaFoldDB" id="A0A0N4ZPX2"/>
<evidence type="ECO:0000256" key="3">
    <source>
        <dbReference type="ARBA" id="ARBA00022782"/>
    </source>
</evidence>
<feature type="region of interest" description="Disordered" evidence="5">
    <location>
        <begin position="30"/>
        <end position="63"/>
    </location>
</feature>
<keyword evidence="7" id="KW-1185">Reference proteome</keyword>
<sequence>MVVPYGSKKIFHNNIGSSFDEKSYGKRFNNHPQIAMPNTNKANGHDKCHGSPGKTLTKKEELSESQQNFISSLGCGINSCSNDETKSFSSTKTYDPFFEYVGDGRTIPSPFSTSFSSSLSSPTVSNSPYMGIPNDYVSSMLNPSPFFNVNSMVYNHPLINPLMAVAAAAASPPISPYVPPTDCGNFNKANNIFDPFGTNVMDLFNSIQEKTMNNSGSNTSIPEKKQSSLYSINSKKLEDFRNGRLQNIDLIEIKDDIISFATDQHGSRFIQQKFESSNAMTRNSIFEVILPHAYTLMTDVFGNYIIQKYFEMGNKDQKCLLLDTVRGNIMPLTLDVYGCRVIQKAVECSDEAGRVMIINELKNDIIYCITDQHGNHVIQKIVEYVNPRLLTFIVQAIKNKDYSHTVTSLSKHPYGCRVIQRMLEHLINEDKKFLCQELQAHLDELLLHQYGNYVIQQLFISSADVIRYNIVISIKNNIEKYSKDKFASNVIEYCLANGNDDQIKLLCGRLFEVPYDDLLYRMISDPFGNYVIQKMLDVVDGITKKRLISAIKQKQSYLKKVSFGKHILLKCSDDNSISSM</sequence>
<accession>A0A0N4ZPX2</accession>
<keyword evidence="3" id="KW-0221">Differentiation</keyword>
<dbReference type="SUPFAM" id="SSF48371">
    <property type="entry name" value="ARM repeat"/>
    <property type="match status" value="1"/>
</dbReference>
<dbReference type="Pfam" id="PF00806">
    <property type="entry name" value="PUF"/>
    <property type="match status" value="8"/>
</dbReference>
<organism evidence="7 8">
    <name type="scientific">Parastrongyloides trichosuri</name>
    <name type="common">Possum-specific nematode worm</name>
    <dbReference type="NCBI Taxonomy" id="131310"/>
    <lineage>
        <taxon>Eukaryota</taxon>
        <taxon>Metazoa</taxon>
        <taxon>Ecdysozoa</taxon>
        <taxon>Nematoda</taxon>
        <taxon>Chromadorea</taxon>
        <taxon>Rhabditida</taxon>
        <taxon>Tylenchina</taxon>
        <taxon>Panagrolaimomorpha</taxon>
        <taxon>Strongyloidoidea</taxon>
        <taxon>Strongyloididae</taxon>
        <taxon>Parastrongyloides</taxon>
    </lineage>
</organism>
<dbReference type="CDD" id="cd07920">
    <property type="entry name" value="Pumilio"/>
    <property type="match status" value="1"/>
</dbReference>
<evidence type="ECO:0000256" key="5">
    <source>
        <dbReference type="SAM" id="MobiDB-lite"/>
    </source>
</evidence>
<keyword evidence="2" id="KW-0677">Repeat</keyword>
<feature type="repeat" description="Pumilio" evidence="4">
    <location>
        <begin position="401"/>
        <end position="436"/>
    </location>
</feature>
<dbReference type="GO" id="GO:0005634">
    <property type="term" value="C:nucleus"/>
    <property type="evidence" value="ECO:0007669"/>
    <property type="project" value="TreeGrafter"/>
</dbReference>
<dbReference type="PROSITE" id="PS50303">
    <property type="entry name" value="PUM_HD"/>
    <property type="match status" value="1"/>
</dbReference>
<dbReference type="GO" id="GO:0030154">
    <property type="term" value="P:cell differentiation"/>
    <property type="evidence" value="ECO:0007669"/>
    <property type="project" value="UniProtKB-KW"/>
</dbReference>
<dbReference type="GO" id="GO:0010608">
    <property type="term" value="P:post-transcriptional regulation of gene expression"/>
    <property type="evidence" value="ECO:0007669"/>
    <property type="project" value="TreeGrafter"/>
</dbReference>
<dbReference type="InterPro" id="IPR033712">
    <property type="entry name" value="Pumilio_RNA-bd"/>
</dbReference>
<dbReference type="STRING" id="131310.A0A0N4ZPX2"/>